<accession>A0A8J2PCE7</accession>
<evidence type="ECO:0000313" key="2">
    <source>
        <dbReference type="EMBL" id="CAG7818037.1"/>
    </source>
</evidence>
<gene>
    <name evidence="2" type="ORF">AFUS01_LOCUS28571</name>
</gene>
<feature type="region of interest" description="Disordered" evidence="1">
    <location>
        <begin position="1"/>
        <end position="26"/>
    </location>
</feature>
<evidence type="ECO:0000256" key="1">
    <source>
        <dbReference type="SAM" id="MobiDB-lite"/>
    </source>
</evidence>
<reference evidence="2" key="1">
    <citation type="submission" date="2021-06" db="EMBL/GenBank/DDBJ databases">
        <authorList>
            <person name="Hodson N. C."/>
            <person name="Mongue J. A."/>
            <person name="Jaron S. K."/>
        </authorList>
    </citation>
    <scope>NUCLEOTIDE SEQUENCE</scope>
</reference>
<feature type="compositionally biased region" description="Basic and acidic residues" evidence="1">
    <location>
        <begin position="1"/>
        <end position="11"/>
    </location>
</feature>
<feature type="non-terminal residue" evidence="2">
    <location>
        <position position="26"/>
    </location>
</feature>
<organism evidence="2 3">
    <name type="scientific">Allacma fusca</name>
    <dbReference type="NCBI Taxonomy" id="39272"/>
    <lineage>
        <taxon>Eukaryota</taxon>
        <taxon>Metazoa</taxon>
        <taxon>Ecdysozoa</taxon>
        <taxon>Arthropoda</taxon>
        <taxon>Hexapoda</taxon>
        <taxon>Collembola</taxon>
        <taxon>Symphypleona</taxon>
        <taxon>Sminthuridae</taxon>
        <taxon>Allacma</taxon>
    </lineage>
</organism>
<proteinExistence type="predicted"/>
<keyword evidence="3" id="KW-1185">Reference proteome</keyword>
<sequence>MAGVEVRDGLNDLKSSGVVGGSGVGP</sequence>
<dbReference type="AlphaFoldDB" id="A0A8J2PCE7"/>
<comment type="caution">
    <text evidence="2">The sequence shown here is derived from an EMBL/GenBank/DDBJ whole genome shotgun (WGS) entry which is preliminary data.</text>
</comment>
<dbReference type="EMBL" id="CAJVCH010409818">
    <property type="protein sequence ID" value="CAG7818037.1"/>
    <property type="molecule type" value="Genomic_DNA"/>
</dbReference>
<name>A0A8J2PCE7_9HEXA</name>
<evidence type="ECO:0000313" key="3">
    <source>
        <dbReference type="Proteomes" id="UP000708208"/>
    </source>
</evidence>
<dbReference type="Proteomes" id="UP000708208">
    <property type="component" value="Unassembled WGS sequence"/>
</dbReference>
<protein>
    <submittedName>
        <fullName evidence="2">Uncharacterized protein</fullName>
    </submittedName>
</protein>